<gene>
    <name evidence="2" type="ORF">SAMN05216388_1003107</name>
</gene>
<dbReference type="PANTHER" id="PTHR43852:SF3">
    <property type="entry name" value="NUCLEOTIDYLTRANSFERASE"/>
    <property type="match status" value="1"/>
</dbReference>
<organism evidence="2 3">
    <name type="scientific">Halorientalis persicus</name>
    <dbReference type="NCBI Taxonomy" id="1367881"/>
    <lineage>
        <taxon>Archaea</taxon>
        <taxon>Methanobacteriati</taxon>
        <taxon>Methanobacteriota</taxon>
        <taxon>Stenosarchaea group</taxon>
        <taxon>Halobacteria</taxon>
        <taxon>Halobacteriales</taxon>
        <taxon>Haloarculaceae</taxon>
        <taxon>Halorientalis</taxon>
    </lineage>
</organism>
<dbReference type="SUPFAM" id="SSF81301">
    <property type="entry name" value="Nucleotidyltransferase"/>
    <property type="match status" value="1"/>
</dbReference>
<keyword evidence="3" id="KW-1185">Reference proteome</keyword>
<dbReference type="InterPro" id="IPR052930">
    <property type="entry name" value="TA_antitoxin_MntA"/>
</dbReference>
<evidence type="ECO:0000313" key="2">
    <source>
        <dbReference type="EMBL" id="SEN43668.1"/>
    </source>
</evidence>
<dbReference type="PANTHER" id="PTHR43852">
    <property type="entry name" value="NUCLEOTIDYLTRANSFERASE"/>
    <property type="match status" value="1"/>
</dbReference>
<name>A0A1H8GK26_9EURY</name>
<dbReference type="RefSeq" id="WP_092658009.1">
    <property type="nucleotide sequence ID" value="NZ_FOCX01000003.1"/>
</dbReference>
<protein>
    <submittedName>
        <fullName evidence="2">Predicted nucleotidyltransferase</fullName>
    </submittedName>
</protein>
<dbReference type="CDD" id="cd05403">
    <property type="entry name" value="NT_KNTase_like"/>
    <property type="match status" value="1"/>
</dbReference>
<dbReference type="EMBL" id="FOCX01000003">
    <property type="protein sequence ID" value="SEN43668.1"/>
    <property type="molecule type" value="Genomic_DNA"/>
</dbReference>
<accession>A0A1H8GK26</accession>
<dbReference type="NCBIfam" id="NF047752">
    <property type="entry name" value="MntA_antitoxin"/>
    <property type="match status" value="1"/>
</dbReference>
<dbReference type="AlphaFoldDB" id="A0A1H8GK26"/>
<keyword evidence="2" id="KW-0808">Transferase</keyword>
<evidence type="ECO:0000313" key="3">
    <source>
        <dbReference type="Proteomes" id="UP000198775"/>
    </source>
</evidence>
<reference evidence="3" key="1">
    <citation type="submission" date="2016-10" db="EMBL/GenBank/DDBJ databases">
        <authorList>
            <person name="Varghese N."/>
            <person name="Submissions S."/>
        </authorList>
    </citation>
    <scope>NUCLEOTIDE SEQUENCE [LARGE SCALE GENOMIC DNA]</scope>
    <source>
        <strain evidence="3">IBRC-M 10043</strain>
    </source>
</reference>
<evidence type="ECO:0000259" key="1">
    <source>
        <dbReference type="Pfam" id="PF18765"/>
    </source>
</evidence>
<dbReference type="Proteomes" id="UP000198775">
    <property type="component" value="Unassembled WGS sequence"/>
</dbReference>
<proteinExistence type="predicted"/>
<dbReference type="Pfam" id="PF18765">
    <property type="entry name" value="Polbeta"/>
    <property type="match status" value="1"/>
</dbReference>
<feature type="domain" description="Polymerase beta nucleotidyltransferase" evidence="1">
    <location>
        <begin position="17"/>
        <end position="100"/>
    </location>
</feature>
<dbReference type="GO" id="GO:0016740">
    <property type="term" value="F:transferase activity"/>
    <property type="evidence" value="ECO:0007669"/>
    <property type="project" value="UniProtKB-KW"/>
</dbReference>
<dbReference type="InterPro" id="IPR041633">
    <property type="entry name" value="Polbeta"/>
</dbReference>
<sequence>MREPSKPVTDAIETALEEAPVTLGVLYGSHARGEASERSDVDLAVAFADGLSSAERTRARLEVIERLSAALGTDDVDVTPLATAPPELRREICADGVVLVGPAADFERYCDDASREDSHTDRLAEFEDLLTEIERVV</sequence>
<dbReference type="InterPro" id="IPR043519">
    <property type="entry name" value="NT_sf"/>
</dbReference>
<dbReference type="Gene3D" id="3.30.460.10">
    <property type="entry name" value="Beta Polymerase, domain 2"/>
    <property type="match status" value="1"/>
</dbReference>
<dbReference type="OrthoDB" id="61846at2157"/>